<reference evidence="1" key="1">
    <citation type="submission" date="2014-09" db="EMBL/GenBank/DDBJ databases">
        <authorList>
            <person name="Magalhaes I.L.F."/>
            <person name="Oliveira U."/>
            <person name="Santos F.R."/>
            <person name="Vidigal T.H.D.A."/>
            <person name="Brescovit A.D."/>
            <person name="Santos A.J."/>
        </authorList>
    </citation>
    <scope>NUCLEOTIDE SEQUENCE</scope>
    <source>
        <tissue evidence="1">Shoot tissue taken approximately 20 cm above the soil surface</tissue>
    </source>
</reference>
<protein>
    <submittedName>
        <fullName evidence="1">Uncharacterized protein</fullName>
    </submittedName>
</protein>
<evidence type="ECO:0000313" key="1">
    <source>
        <dbReference type="EMBL" id="JAE17632.1"/>
    </source>
</evidence>
<accession>A0A0A9FZF9</accession>
<sequence>MTYSSERCRKCRSYK</sequence>
<proteinExistence type="predicted"/>
<name>A0A0A9FZF9_ARUDO</name>
<reference evidence="1" key="2">
    <citation type="journal article" date="2015" name="Data Brief">
        <title>Shoot transcriptome of the giant reed, Arundo donax.</title>
        <authorList>
            <person name="Barrero R.A."/>
            <person name="Guerrero F.D."/>
            <person name="Moolhuijzen P."/>
            <person name="Goolsby J.A."/>
            <person name="Tidwell J."/>
            <person name="Bellgard S.E."/>
            <person name="Bellgard M.I."/>
        </authorList>
    </citation>
    <scope>NUCLEOTIDE SEQUENCE</scope>
    <source>
        <tissue evidence="1">Shoot tissue taken approximately 20 cm above the soil surface</tissue>
    </source>
</reference>
<organism evidence="1">
    <name type="scientific">Arundo donax</name>
    <name type="common">Giant reed</name>
    <name type="synonym">Donax arundinaceus</name>
    <dbReference type="NCBI Taxonomy" id="35708"/>
    <lineage>
        <taxon>Eukaryota</taxon>
        <taxon>Viridiplantae</taxon>
        <taxon>Streptophyta</taxon>
        <taxon>Embryophyta</taxon>
        <taxon>Tracheophyta</taxon>
        <taxon>Spermatophyta</taxon>
        <taxon>Magnoliopsida</taxon>
        <taxon>Liliopsida</taxon>
        <taxon>Poales</taxon>
        <taxon>Poaceae</taxon>
        <taxon>PACMAD clade</taxon>
        <taxon>Arundinoideae</taxon>
        <taxon>Arundineae</taxon>
        <taxon>Arundo</taxon>
    </lineage>
</organism>
<dbReference type="EMBL" id="GBRH01180264">
    <property type="protein sequence ID" value="JAE17632.1"/>
    <property type="molecule type" value="Transcribed_RNA"/>
</dbReference>